<evidence type="ECO:0000256" key="2">
    <source>
        <dbReference type="ARBA" id="ARBA00022989"/>
    </source>
</evidence>
<keyword evidence="1 4" id="KW-0812">Transmembrane</keyword>
<dbReference type="EMBL" id="MH591102">
    <property type="protein sequence ID" value="AYC64782.1"/>
    <property type="molecule type" value="Genomic_DNA"/>
</dbReference>
<feature type="transmembrane region" description="Helical" evidence="4">
    <location>
        <begin position="5"/>
        <end position="28"/>
    </location>
</feature>
<keyword evidence="3 4" id="KW-0472">Membrane</keyword>
<reference evidence="5" key="2">
    <citation type="journal article" date="2019" name="Mol. Phylogenet. Evol.">
        <title>Reassessment of the classification of bryopsidales (chlorophyta) based on chloroplast phylogenomic analyses.</title>
        <authorList>
            <person name="Cremen M.C."/>
            <person name="Leliaert F."/>
            <person name="West J."/>
            <person name="Lam D.W."/>
            <person name="Shimada S."/>
            <person name="Lopez-Bautista J.M."/>
            <person name="Verbruggen H."/>
        </authorList>
    </citation>
    <scope>NUCLEOTIDE SEQUENCE</scope>
</reference>
<evidence type="ECO:0000313" key="5">
    <source>
        <dbReference type="EMBL" id="AYC64782.1"/>
    </source>
</evidence>
<dbReference type="Pfam" id="PF02468">
    <property type="entry name" value="PsbN"/>
    <property type="match status" value="1"/>
</dbReference>
<dbReference type="GO" id="GO:0016020">
    <property type="term" value="C:membrane"/>
    <property type="evidence" value="ECO:0007669"/>
    <property type="project" value="InterPro"/>
</dbReference>
<proteinExistence type="predicted"/>
<evidence type="ECO:0000256" key="4">
    <source>
        <dbReference type="SAM" id="Phobius"/>
    </source>
</evidence>
<keyword evidence="5" id="KW-0150">Chloroplast</keyword>
<geneLocation type="chloroplast" evidence="5"/>
<evidence type="ECO:0000256" key="1">
    <source>
        <dbReference type="ARBA" id="ARBA00022692"/>
    </source>
</evidence>
<sequence length="44" mass="5222">MQKIYFLTIVFFLSFLVSITSYAIYLGFGIPSQYLFDPFDEQEE</sequence>
<evidence type="ECO:0000256" key="3">
    <source>
        <dbReference type="ARBA" id="ARBA00023136"/>
    </source>
</evidence>
<protein>
    <submittedName>
        <fullName evidence="5">Photosystem II protein N</fullName>
    </submittedName>
</protein>
<dbReference type="AlphaFoldDB" id="A0A386AZC0"/>
<keyword evidence="5" id="KW-0934">Plastid</keyword>
<name>A0A386AZC0_9CHLO</name>
<organism evidence="5">
    <name type="scientific">Boodleopsis sp. FL1161</name>
    <dbReference type="NCBI Taxonomy" id="2364084"/>
    <lineage>
        <taxon>Eukaryota</taxon>
        <taxon>Viridiplantae</taxon>
        <taxon>Chlorophyta</taxon>
        <taxon>core chlorophytes</taxon>
        <taxon>Ulvophyceae</taxon>
        <taxon>TCBD clade</taxon>
        <taxon>Bryopsidales</taxon>
        <taxon>Halimedineae</taxon>
        <taxon>Halimedaceae</taxon>
        <taxon>Rhipileae</taxon>
        <taxon>Boodleopsis</taxon>
    </lineage>
</organism>
<keyword evidence="2 4" id="KW-1133">Transmembrane helix</keyword>
<gene>
    <name evidence="5" type="primary">psbN</name>
</gene>
<dbReference type="GO" id="GO:0015979">
    <property type="term" value="P:photosynthesis"/>
    <property type="evidence" value="ECO:0007669"/>
    <property type="project" value="InterPro"/>
</dbReference>
<accession>A0A386AZC0</accession>
<dbReference type="InterPro" id="IPR003398">
    <property type="entry name" value="PSII_PsbN"/>
</dbReference>
<reference evidence="5" key="1">
    <citation type="submission" date="2018-07" db="EMBL/GenBank/DDBJ databases">
        <authorList>
            <person name="Quirk P.G."/>
            <person name="Krulwich T.A."/>
        </authorList>
    </citation>
    <scope>NUCLEOTIDE SEQUENCE</scope>
</reference>